<name>A0A8J4EE78_9ACTN</name>
<organism evidence="1 2">
    <name type="scientific">Virgisporangium ochraceum</name>
    <dbReference type="NCBI Taxonomy" id="65505"/>
    <lineage>
        <taxon>Bacteria</taxon>
        <taxon>Bacillati</taxon>
        <taxon>Actinomycetota</taxon>
        <taxon>Actinomycetes</taxon>
        <taxon>Micromonosporales</taxon>
        <taxon>Micromonosporaceae</taxon>
        <taxon>Virgisporangium</taxon>
    </lineage>
</organism>
<dbReference type="RefSeq" id="WP_203931217.1">
    <property type="nucleotide sequence ID" value="NZ_BOPH01000088.1"/>
</dbReference>
<proteinExistence type="predicted"/>
<comment type="caution">
    <text evidence="1">The sequence shown here is derived from an EMBL/GenBank/DDBJ whole genome shotgun (WGS) entry which is preliminary data.</text>
</comment>
<dbReference type="Proteomes" id="UP000635606">
    <property type="component" value="Unassembled WGS sequence"/>
</dbReference>
<evidence type="ECO:0000313" key="1">
    <source>
        <dbReference type="EMBL" id="GIJ71338.1"/>
    </source>
</evidence>
<sequence length="135" mass="14345">MTDLSADVLRAAELFDLTYRDTTVLSLGGPLEGEVRLGSAGVWRTCDGLEVFRCGDHPTLQAAVVASVDGRIGSSWSGEFTALFNSVELFIANAAAWETVRTWRYVAVGDVPVDVAHDLLDDLVVNAAASGTLTT</sequence>
<dbReference type="AlphaFoldDB" id="A0A8J4EE78"/>
<keyword evidence="2" id="KW-1185">Reference proteome</keyword>
<dbReference type="EMBL" id="BOPH01000088">
    <property type="protein sequence ID" value="GIJ71338.1"/>
    <property type="molecule type" value="Genomic_DNA"/>
</dbReference>
<protein>
    <submittedName>
        <fullName evidence="1">Uncharacterized protein</fullName>
    </submittedName>
</protein>
<reference evidence="1" key="1">
    <citation type="submission" date="2021-01" db="EMBL/GenBank/DDBJ databases">
        <title>Whole genome shotgun sequence of Virgisporangium ochraceum NBRC 16418.</title>
        <authorList>
            <person name="Komaki H."/>
            <person name="Tamura T."/>
        </authorList>
    </citation>
    <scope>NUCLEOTIDE SEQUENCE</scope>
    <source>
        <strain evidence="1">NBRC 16418</strain>
    </source>
</reference>
<gene>
    <name evidence="1" type="ORF">Voc01_062550</name>
</gene>
<evidence type="ECO:0000313" key="2">
    <source>
        <dbReference type="Proteomes" id="UP000635606"/>
    </source>
</evidence>
<accession>A0A8J4EE78</accession>